<name>A0A3S5AIK6_9FIRM</name>
<dbReference type="EMBL" id="LR134523">
    <property type="protein sequence ID" value="VEJ34957.1"/>
    <property type="molecule type" value="Genomic_DNA"/>
</dbReference>
<dbReference type="GO" id="GO:0015833">
    <property type="term" value="P:peptide transport"/>
    <property type="evidence" value="ECO:0007669"/>
    <property type="project" value="TreeGrafter"/>
</dbReference>
<feature type="domain" description="Solute-binding protein family 5" evidence="5">
    <location>
        <begin position="77"/>
        <end position="428"/>
    </location>
</feature>
<sequence>MPLNKKLIAAVLALAMLLTACGGGGGASSGKDKDTLTIAMAEDATTMDPVIQNNIYSENVVRQIFDTLIARKPDGEMENRLAESIEQPDETSYVVKLRSGVKFSSGEELTSEDVAFSLDRASKSDSYAYIFEKIDPASYDTSDPAVLKFKLKEPDVSFKAALAHPAASIVSKKAVEADPDKAEREPVGTGPFKLEDWSKLNSLTLAANDEYWGEKPAFNKMVFRIIPEASNRVIELESGQADLALEIAPNDIKKIEENDKLALHRKMDNSVHFAGFNMTRAPFDNPKAREAVYSALDIQAIIDSVYMGAGKVATGPINPNFEYSISDSLEPTKRDIEKAKQLLQEAGVEEGQTVKLYVSQQQVRKDMATIIKSQLEEVGLNVEITALEWGTFVNALEAKEHDIFIMSWAPSVVDPHYTLFSPYHTKNMGAGPNYMYYSNPELDALIDKGLAVEGDERAEVYKSAQELIMKDKPVVYALYGEQLIGTQKNVSNFDPDPSGSNEYYHITFQ</sequence>
<reference evidence="6 7" key="1">
    <citation type="submission" date="2018-12" db="EMBL/GenBank/DDBJ databases">
        <authorList>
            <consortium name="Pathogen Informatics"/>
        </authorList>
    </citation>
    <scope>NUCLEOTIDE SEQUENCE [LARGE SCALE GENOMIC DNA]</scope>
    <source>
        <strain evidence="6 7">NCTC13079</strain>
    </source>
</reference>
<feature type="chain" id="PRO_5039027191" evidence="4">
    <location>
        <begin position="23"/>
        <end position="509"/>
    </location>
</feature>
<dbReference type="Gene3D" id="3.10.105.10">
    <property type="entry name" value="Dipeptide-binding Protein, Domain 3"/>
    <property type="match status" value="1"/>
</dbReference>
<dbReference type="PIRSF" id="PIRSF002741">
    <property type="entry name" value="MppA"/>
    <property type="match status" value="1"/>
</dbReference>
<dbReference type="PANTHER" id="PTHR30290">
    <property type="entry name" value="PERIPLASMIC BINDING COMPONENT OF ABC TRANSPORTER"/>
    <property type="match status" value="1"/>
</dbReference>
<feature type="signal peptide" evidence="4">
    <location>
        <begin position="1"/>
        <end position="22"/>
    </location>
</feature>
<dbReference type="Proteomes" id="UP000269544">
    <property type="component" value="Chromosome"/>
</dbReference>
<dbReference type="Gene3D" id="3.40.190.10">
    <property type="entry name" value="Periplasmic binding protein-like II"/>
    <property type="match status" value="1"/>
</dbReference>
<dbReference type="Gene3D" id="3.90.76.10">
    <property type="entry name" value="Dipeptide-binding Protein, Domain 1"/>
    <property type="match status" value="1"/>
</dbReference>
<keyword evidence="2" id="KW-0813">Transport</keyword>
<dbReference type="AlphaFoldDB" id="A0A3S5AIK6"/>
<gene>
    <name evidence="6" type="primary">gsiB</name>
    <name evidence="6" type="ORF">NCTC13079_00412</name>
</gene>
<protein>
    <submittedName>
        <fullName evidence="6">Glutathione-binding protein gsiB</fullName>
    </submittedName>
</protein>
<dbReference type="PROSITE" id="PS51257">
    <property type="entry name" value="PROKAR_LIPOPROTEIN"/>
    <property type="match status" value="1"/>
</dbReference>
<dbReference type="PANTHER" id="PTHR30290:SF9">
    <property type="entry name" value="OLIGOPEPTIDE-BINDING PROTEIN APPA"/>
    <property type="match status" value="1"/>
</dbReference>
<evidence type="ECO:0000313" key="7">
    <source>
        <dbReference type="Proteomes" id="UP000269544"/>
    </source>
</evidence>
<evidence type="ECO:0000259" key="5">
    <source>
        <dbReference type="Pfam" id="PF00496"/>
    </source>
</evidence>
<evidence type="ECO:0000313" key="6">
    <source>
        <dbReference type="EMBL" id="VEJ34957.1"/>
    </source>
</evidence>
<comment type="similarity">
    <text evidence="1">Belongs to the bacterial solute-binding protein 5 family.</text>
</comment>
<proteinExistence type="inferred from homology"/>
<organism evidence="6 7">
    <name type="scientific">Aedoeadaptatus ivorii</name>
    <dbReference type="NCBI Taxonomy" id="54006"/>
    <lineage>
        <taxon>Bacteria</taxon>
        <taxon>Bacillati</taxon>
        <taxon>Bacillota</taxon>
        <taxon>Tissierellia</taxon>
        <taxon>Tissierellales</taxon>
        <taxon>Peptoniphilaceae</taxon>
        <taxon>Aedoeadaptatus</taxon>
    </lineage>
</organism>
<dbReference type="InterPro" id="IPR030678">
    <property type="entry name" value="Peptide/Ni-bd"/>
</dbReference>
<dbReference type="InterPro" id="IPR000914">
    <property type="entry name" value="SBP_5_dom"/>
</dbReference>
<dbReference type="GO" id="GO:0042597">
    <property type="term" value="C:periplasmic space"/>
    <property type="evidence" value="ECO:0007669"/>
    <property type="project" value="UniProtKB-ARBA"/>
</dbReference>
<evidence type="ECO:0000256" key="2">
    <source>
        <dbReference type="ARBA" id="ARBA00022448"/>
    </source>
</evidence>
<dbReference type="SUPFAM" id="SSF53850">
    <property type="entry name" value="Periplasmic binding protein-like II"/>
    <property type="match status" value="1"/>
</dbReference>
<evidence type="ECO:0000256" key="3">
    <source>
        <dbReference type="ARBA" id="ARBA00022729"/>
    </source>
</evidence>
<dbReference type="GO" id="GO:1904680">
    <property type="term" value="F:peptide transmembrane transporter activity"/>
    <property type="evidence" value="ECO:0007669"/>
    <property type="project" value="TreeGrafter"/>
</dbReference>
<evidence type="ECO:0000256" key="1">
    <source>
        <dbReference type="ARBA" id="ARBA00005695"/>
    </source>
</evidence>
<dbReference type="GO" id="GO:0043190">
    <property type="term" value="C:ATP-binding cassette (ABC) transporter complex"/>
    <property type="evidence" value="ECO:0007669"/>
    <property type="project" value="InterPro"/>
</dbReference>
<dbReference type="RefSeq" id="WP_126464863.1">
    <property type="nucleotide sequence ID" value="NZ_LR134523.1"/>
</dbReference>
<keyword evidence="3 4" id="KW-0732">Signal</keyword>
<evidence type="ECO:0000256" key="4">
    <source>
        <dbReference type="SAM" id="SignalP"/>
    </source>
</evidence>
<dbReference type="OrthoDB" id="9772924at2"/>
<dbReference type="Pfam" id="PF00496">
    <property type="entry name" value="SBP_bac_5"/>
    <property type="match status" value="1"/>
</dbReference>
<accession>A0A3S5AIK6</accession>
<keyword evidence="7" id="KW-1185">Reference proteome</keyword>
<dbReference type="InterPro" id="IPR039424">
    <property type="entry name" value="SBP_5"/>
</dbReference>
<dbReference type="KEGG" id="piv:NCTC13079_00412"/>